<evidence type="ECO:0000259" key="9">
    <source>
        <dbReference type="PROSITE" id="PS51330"/>
    </source>
</evidence>
<comment type="pathway">
    <text evidence="1 8">Cofactor biosynthesis; tetrahydrofolate biosynthesis; 5,6,7,8-tetrahydrofolate from 7,8-dihydrofolate: step 1/1.</text>
</comment>
<evidence type="ECO:0000256" key="5">
    <source>
        <dbReference type="ARBA" id="ARBA00022857"/>
    </source>
</evidence>
<dbReference type="RefSeq" id="WP_113806185.1">
    <property type="nucleotide sequence ID" value="NZ_QOCW01000010.1"/>
</dbReference>
<dbReference type="SUPFAM" id="SSF53597">
    <property type="entry name" value="Dihydrofolate reductase-like"/>
    <property type="match status" value="1"/>
</dbReference>
<dbReference type="PANTHER" id="PTHR48069">
    <property type="entry name" value="DIHYDROFOLATE REDUCTASE"/>
    <property type="match status" value="1"/>
</dbReference>
<dbReference type="GO" id="GO:0046654">
    <property type="term" value="P:tetrahydrofolate biosynthetic process"/>
    <property type="evidence" value="ECO:0007669"/>
    <property type="project" value="UniProtKB-UniPathway"/>
</dbReference>
<dbReference type="InterPro" id="IPR024072">
    <property type="entry name" value="DHFR-like_dom_sf"/>
</dbReference>
<organism evidence="10 11">
    <name type="scientific">Bacillus taeanensis</name>
    <dbReference type="NCBI Taxonomy" id="273032"/>
    <lineage>
        <taxon>Bacteria</taxon>
        <taxon>Bacillati</taxon>
        <taxon>Bacillota</taxon>
        <taxon>Bacilli</taxon>
        <taxon>Bacillales</taxon>
        <taxon>Bacillaceae</taxon>
        <taxon>Bacillus</taxon>
    </lineage>
</organism>
<evidence type="ECO:0000256" key="7">
    <source>
        <dbReference type="ARBA" id="ARBA00025067"/>
    </source>
</evidence>
<dbReference type="AlphaFoldDB" id="A0A366XWG1"/>
<dbReference type="EMBL" id="QOCW01000010">
    <property type="protein sequence ID" value="RBW69495.1"/>
    <property type="molecule type" value="Genomic_DNA"/>
</dbReference>
<evidence type="ECO:0000256" key="2">
    <source>
        <dbReference type="ARBA" id="ARBA00009539"/>
    </source>
</evidence>
<protein>
    <recommendedName>
        <fullName evidence="3 8">Dihydrofolate reductase</fullName>
        <ecNumber evidence="3 8">1.5.1.3</ecNumber>
    </recommendedName>
</protein>
<comment type="function">
    <text evidence="7 8">Key enzyme in folate metabolism. Catalyzes an essential reaction for de novo glycine and purine synthesis, and for DNA precursor synthesis.</text>
</comment>
<sequence>MISLIWAMGQNQTIGKDNDMPWHLPADLAYFKKVTSGHTVLMGRKTHESIGRPLPNRKNIIITNNKAYKAEGCIVVHSVKEALTHTKEDEVFVIGGAQIYEVFLPFADRLYVTHIKQDFDGDAFFPLFDLNEWMLVSEEQGIKSEKNPYHYKFLVYEKNLN</sequence>
<comment type="catalytic activity">
    <reaction evidence="8">
        <text>(6S)-5,6,7,8-tetrahydrofolate + NADP(+) = 7,8-dihydrofolate + NADPH + H(+)</text>
        <dbReference type="Rhea" id="RHEA:15009"/>
        <dbReference type="ChEBI" id="CHEBI:15378"/>
        <dbReference type="ChEBI" id="CHEBI:57451"/>
        <dbReference type="ChEBI" id="CHEBI:57453"/>
        <dbReference type="ChEBI" id="CHEBI:57783"/>
        <dbReference type="ChEBI" id="CHEBI:58349"/>
        <dbReference type="EC" id="1.5.1.3"/>
    </reaction>
</comment>
<evidence type="ECO:0000313" key="11">
    <source>
        <dbReference type="Proteomes" id="UP000253314"/>
    </source>
</evidence>
<evidence type="ECO:0000256" key="3">
    <source>
        <dbReference type="ARBA" id="ARBA00012856"/>
    </source>
</evidence>
<dbReference type="PANTHER" id="PTHR48069:SF3">
    <property type="entry name" value="DIHYDROFOLATE REDUCTASE"/>
    <property type="match status" value="1"/>
</dbReference>
<dbReference type="InterPro" id="IPR012259">
    <property type="entry name" value="DHFR"/>
</dbReference>
<dbReference type="GO" id="GO:0046452">
    <property type="term" value="P:dihydrofolate metabolic process"/>
    <property type="evidence" value="ECO:0007669"/>
    <property type="project" value="TreeGrafter"/>
</dbReference>
<dbReference type="GO" id="GO:0006730">
    <property type="term" value="P:one-carbon metabolic process"/>
    <property type="evidence" value="ECO:0007669"/>
    <property type="project" value="UniProtKB-KW"/>
</dbReference>
<reference evidence="10 11" key="1">
    <citation type="submission" date="2018-07" db="EMBL/GenBank/DDBJ databases">
        <title>Lottiidibacillus patelloidae gen. nov., sp. nov., isolated from the intestinal tract of a marine limpet and the reclassification of B. taeanensis BH030017T, B. algicola KMM 3737T and B. hwajinpoensis SW-72T as genus Lottiidibacillus.</title>
        <authorList>
            <person name="Liu R."/>
            <person name="Huang Z."/>
        </authorList>
    </citation>
    <scope>NUCLEOTIDE SEQUENCE [LARGE SCALE GENOMIC DNA]</scope>
    <source>
        <strain evidence="10 11">BH030017</strain>
    </source>
</reference>
<name>A0A366XWG1_9BACI</name>
<dbReference type="UniPathway" id="UPA00077">
    <property type="reaction ID" value="UER00158"/>
</dbReference>
<evidence type="ECO:0000256" key="6">
    <source>
        <dbReference type="ARBA" id="ARBA00023002"/>
    </source>
</evidence>
<dbReference type="PIRSF" id="PIRSF000194">
    <property type="entry name" value="DHFR"/>
    <property type="match status" value="1"/>
</dbReference>
<dbReference type="OrthoDB" id="9804315at2"/>
<dbReference type="Proteomes" id="UP000253314">
    <property type="component" value="Unassembled WGS sequence"/>
</dbReference>
<dbReference type="GO" id="GO:0005829">
    <property type="term" value="C:cytosol"/>
    <property type="evidence" value="ECO:0007669"/>
    <property type="project" value="TreeGrafter"/>
</dbReference>
<gene>
    <name evidence="10" type="ORF">DS031_11270</name>
</gene>
<evidence type="ECO:0000256" key="8">
    <source>
        <dbReference type="PIRNR" id="PIRNR000194"/>
    </source>
</evidence>
<dbReference type="GO" id="GO:0004146">
    <property type="term" value="F:dihydrofolate reductase activity"/>
    <property type="evidence" value="ECO:0007669"/>
    <property type="project" value="UniProtKB-EC"/>
</dbReference>
<dbReference type="Gene3D" id="3.40.430.10">
    <property type="entry name" value="Dihydrofolate Reductase, subunit A"/>
    <property type="match status" value="1"/>
</dbReference>
<comment type="similarity">
    <text evidence="2 8">Belongs to the dihydrofolate reductase family.</text>
</comment>
<feature type="domain" description="DHFR" evidence="9">
    <location>
        <begin position="1"/>
        <end position="158"/>
    </location>
</feature>
<evidence type="ECO:0000313" key="10">
    <source>
        <dbReference type="EMBL" id="RBW69495.1"/>
    </source>
</evidence>
<keyword evidence="6 8" id="KW-0560">Oxidoreductase</keyword>
<comment type="caution">
    <text evidence="10">The sequence shown here is derived from an EMBL/GenBank/DDBJ whole genome shotgun (WGS) entry which is preliminary data.</text>
</comment>
<accession>A0A366XWG1</accession>
<keyword evidence="11" id="KW-1185">Reference proteome</keyword>
<dbReference type="PRINTS" id="PR00070">
    <property type="entry name" value="DHFR"/>
</dbReference>
<dbReference type="PROSITE" id="PS51330">
    <property type="entry name" value="DHFR_2"/>
    <property type="match status" value="1"/>
</dbReference>
<dbReference type="GO" id="GO:0046655">
    <property type="term" value="P:folic acid metabolic process"/>
    <property type="evidence" value="ECO:0007669"/>
    <property type="project" value="TreeGrafter"/>
</dbReference>
<keyword evidence="4 8" id="KW-0554">One-carbon metabolism</keyword>
<keyword evidence="5 8" id="KW-0521">NADP</keyword>
<dbReference type="InterPro" id="IPR001796">
    <property type="entry name" value="DHFR_dom"/>
</dbReference>
<evidence type="ECO:0000256" key="4">
    <source>
        <dbReference type="ARBA" id="ARBA00022563"/>
    </source>
</evidence>
<dbReference type="Pfam" id="PF00186">
    <property type="entry name" value="DHFR_1"/>
    <property type="match status" value="1"/>
</dbReference>
<dbReference type="EC" id="1.5.1.3" evidence="3 8"/>
<dbReference type="FunFam" id="3.40.430.10:FF:000001">
    <property type="entry name" value="Dihydrofolate reductase"/>
    <property type="match status" value="1"/>
</dbReference>
<dbReference type="CDD" id="cd00209">
    <property type="entry name" value="DHFR"/>
    <property type="match status" value="1"/>
</dbReference>
<proteinExistence type="inferred from homology"/>
<dbReference type="GO" id="GO:0070401">
    <property type="term" value="F:NADP+ binding"/>
    <property type="evidence" value="ECO:0007669"/>
    <property type="project" value="UniProtKB-ARBA"/>
</dbReference>
<evidence type="ECO:0000256" key="1">
    <source>
        <dbReference type="ARBA" id="ARBA00004903"/>
    </source>
</evidence>